<dbReference type="AlphaFoldDB" id="A0A445D4J7"/>
<dbReference type="Proteomes" id="UP000289738">
    <property type="component" value="Chromosome A05"/>
</dbReference>
<proteinExistence type="inferred from homology"/>
<feature type="domain" description="Pentatricopeptide repeat-containing protein-mitochondrial" evidence="4">
    <location>
        <begin position="151"/>
        <end position="272"/>
    </location>
</feature>
<dbReference type="OrthoDB" id="185373at2759"/>
<evidence type="ECO:0000256" key="1">
    <source>
        <dbReference type="ARBA" id="ARBA00007626"/>
    </source>
</evidence>
<name>A0A445D4J7_ARAHY</name>
<protein>
    <recommendedName>
        <fullName evidence="4">Pentatricopeptide repeat-containing protein-mitochondrial domain-containing protein</fullName>
    </recommendedName>
</protein>
<keyword evidence="2" id="KW-0677">Repeat</keyword>
<dbReference type="Gramene" id="arahy.Tifrunner.gnm2.ann2.Ah05g277700.1">
    <property type="protein sequence ID" value="arahy.Tifrunner.gnm2.ann2.Ah05g277700.1-CDS-1"/>
    <property type="gene ID" value="arahy.Tifrunner.gnm2.ann2.Ah05g277700"/>
</dbReference>
<comment type="caution">
    <text evidence="5">The sequence shown here is derived from an EMBL/GenBank/DDBJ whole genome shotgun (WGS) entry which is preliminary data.</text>
</comment>
<feature type="repeat" description="PPR" evidence="3">
    <location>
        <begin position="214"/>
        <end position="248"/>
    </location>
</feature>
<accession>A0A445D4J7</accession>
<dbReference type="Pfam" id="PF01535">
    <property type="entry name" value="PPR"/>
    <property type="match status" value="1"/>
</dbReference>
<gene>
    <name evidence="5" type="ORF">Ahy_A05g023792</name>
</gene>
<reference evidence="5 6" key="1">
    <citation type="submission" date="2019-01" db="EMBL/GenBank/DDBJ databases">
        <title>Sequencing of cultivated peanut Arachis hypogaea provides insights into genome evolution and oil improvement.</title>
        <authorList>
            <person name="Chen X."/>
        </authorList>
    </citation>
    <scope>NUCLEOTIDE SEQUENCE [LARGE SCALE GENOMIC DNA]</scope>
    <source>
        <strain evidence="6">cv. Fuhuasheng</strain>
        <tissue evidence="5">Leaves</tissue>
    </source>
</reference>
<evidence type="ECO:0000256" key="2">
    <source>
        <dbReference type="ARBA" id="ARBA00022737"/>
    </source>
</evidence>
<dbReference type="Gene3D" id="1.25.40.10">
    <property type="entry name" value="Tetratricopeptide repeat domain"/>
    <property type="match status" value="1"/>
</dbReference>
<evidence type="ECO:0000259" key="4">
    <source>
        <dbReference type="Pfam" id="PF23276"/>
    </source>
</evidence>
<sequence>MSFHSKLLNKTLFYSLFTLRRFTTTATTTAKQFPANPTSTSYDELTNAAGSSGDFHALRDALNKRIQDNCFNTKSTFNFVTDETFSSSLLNHLLQTLSALNRGVTRKNAFDSLITRLCKLQRVDDALHVIEYMVRIDAGGCRPSATTFYPVLNLLTRQKAIDHARRVVDFMSTLGLNLDLTGHNYFLVAHCYAGDVAAAAGVLKKMEEDGIDADARTFDALVLGACKVKKVDGGMMLVKRMVDDGVPILYSTHMFVIRGLLQMKCYEQALRYVKGFGGKDKALDAELFGYLASQLVGLKRIKEAVIVLEEMDQRGLPMGHKLRIFYEKNAGNEDKGEKKKEKKRSG</sequence>
<dbReference type="SMR" id="A0A445D4J7"/>
<organism evidence="5 6">
    <name type="scientific">Arachis hypogaea</name>
    <name type="common">Peanut</name>
    <dbReference type="NCBI Taxonomy" id="3818"/>
    <lineage>
        <taxon>Eukaryota</taxon>
        <taxon>Viridiplantae</taxon>
        <taxon>Streptophyta</taxon>
        <taxon>Embryophyta</taxon>
        <taxon>Tracheophyta</taxon>
        <taxon>Spermatophyta</taxon>
        <taxon>Magnoliopsida</taxon>
        <taxon>eudicotyledons</taxon>
        <taxon>Gunneridae</taxon>
        <taxon>Pentapetalae</taxon>
        <taxon>rosids</taxon>
        <taxon>fabids</taxon>
        <taxon>Fabales</taxon>
        <taxon>Fabaceae</taxon>
        <taxon>Papilionoideae</taxon>
        <taxon>50 kb inversion clade</taxon>
        <taxon>dalbergioids sensu lato</taxon>
        <taxon>Dalbergieae</taxon>
        <taxon>Pterocarpus clade</taxon>
        <taxon>Arachis</taxon>
    </lineage>
</organism>
<evidence type="ECO:0000313" key="5">
    <source>
        <dbReference type="EMBL" id="RYR58119.1"/>
    </source>
</evidence>
<evidence type="ECO:0000313" key="6">
    <source>
        <dbReference type="Proteomes" id="UP000289738"/>
    </source>
</evidence>
<dbReference type="Pfam" id="PF23276">
    <property type="entry name" value="TPR_24"/>
    <property type="match status" value="1"/>
</dbReference>
<dbReference type="PANTHER" id="PTHR47936">
    <property type="entry name" value="PPR_LONG DOMAIN-CONTAINING PROTEIN"/>
    <property type="match status" value="1"/>
</dbReference>
<dbReference type="PANTHER" id="PTHR47936:SF3">
    <property type="entry name" value="PENTACOTRIPEPTIDE-REPEAT REGION OF PRORP DOMAIN-CONTAINING PROTEIN"/>
    <property type="match status" value="1"/>
</dbReference>
<dbReference type="InterPro" id="IPR057027">
    <property type="entry name" value="TPR_mt"/>
</dbReference>
<keyword evidence="6" id="KW-1185">Reference proteome</keyword>
<dbReference type="PROSITE" id="PS51375">
    <property type="entry name" value="PPR"/>
    <property type="match status" value="1"/>
</dbReference>
<dbReference type="EMBL" id="SDMP01000005">
    <property type="protein sequence ID" value="RYR58119.1"/>
    <property type="molecule type" value="Genomic_DNA"/>
</dbReference>
<evidence type="ECO:0000256" key="3">
    <source>
        <dbReference type="PROSITE-ProRule" id="PRU00708"/>
    </source>
</evidence>
<dbReference type="InterPro" id="IPR002885">
    <property type="entry name" value="PPR_rpt"/>
</dbReference>
<dbReference type="InterPro" id="IPR011990">
    <property type="entry name" value="TPR-like_helical_dom_sf"/>
</dbReference>
<comment type="similarity">
    <text evidence="1">Belongs to the PPR family. P subfamily.</text>
</comment>